<dbReference type="Proteomes" id="UP001165366">
    <property type="component" value="Unassembled WGS sequence"/>
</dbReference>
<organism evidence="2 3">
    <name type="scientific">Rhodohalobacter sulfatireducens</name>
    <dbReference type="NCBI Taxonomy" id="2911366"/>
    <lineage>
        <taxon>Bacteria</taxon>
        <taxon>Pseudomonadati</taxon>
        <taxon>Balneolota</taxon>
        <taxon>Balneolia</taxon>
        <taxon>Balneolales</taxon>
        <taxon>Balneolaceae</taxon>
        <taxon>Rhodohalobacter</taxon>
    </lineage>
</organism>
<reference evidence="2" key="1">
    <citation type="submission" date="2022-01" db="EMBL/GenBank/DDBJ databases">
        <authorList>
            <person name="Wang Y."/>
        </authorList>
    </citation>
    <scope>NUCLEOTIDE SEQUENCE</scope>
    <source>
        <strain evidence="2">WB101</strain>
    </source>
</reference>
<accession>A0ABS9KAL3</accession>
<dbReference type="InterPro" id="IPR011322">
    <property type="entry name" value="N-reg_PII-like_a/b"/>
</dbReference>
<evidence type="ECO:0000313" key="2">
    <source>
        <dbReference type="EMBL" id="MCG2587880.1"/>
    </source>
</evidence>
<evidence type="ECO:0000313" key="3">
    <source>
        <dbReference type="Proteomes" id="UP001165366"/>
    </source>
</evidence>
<dbReference type="InterPro" id="IPR015867">
    <property type="entry name" value="N-reg_PII/ATP_PRibTrfase_C"/>
</dbReference>
<comment type="caution">
    <text evidence="2">The sequence shown here is derived from an EMBL/GenBank/DDBJ whole genome shotgun (WGS) entry which is preliminary data.</text>
</comment>
<dbReference type="EMBL" id="JAKLWS010000004">
    <property type="protein sequence ID" value="MCG2587880.1"/>
    <property type="molecule type" value="Genomic_DNA"/>
</dbReference>
<dbReference type="InterPro" id="IPR004323">
    <property type="entry name" value="Ion_tolerance_CutA"/>
</dbReference>
<name>A0ABS9KAL3_9BACT</name>
<dbReference type="Gene3D" id="3.30.70.120">
    <property type="match status" value="1"/>
</dbReference>
<keyword evidence="3" id="KW-1185">Reference proteome</keyword>
<comment type="similarity">
    <text evidence="1">Belongs to the CutA family.</text>
</comment>
<dbReference type="Pfam" id="PF03091">
    <property type="entry name" value="CutA1"/>
    <property type="match status" value="1"/>
</dbReference>
<sequence length="120" mass="13951">MFRNLRFVYVTTKNRDEAKQIGSIIVEEKLAACANIIDGMESIYHWKDKIETSSECILILKTSYSNVGKMTRRIKELHSYEVPCVISLNIAEQEGNPDYLNWIRDSVRKPLPQDEDLRTD</sequence>
<protein>
    <submittedName>
        <fullName evidence="2">Divalent-cation tolerance protein CutA</fullName>
    </submittedName>
</protein>
<dbReference type="SUPFAM" id="SSF54913">
    <property type="entry name" value="GlnB-like"/>
    <property type="match status" value="1"/>
</dbReference>
<dbReference type="RefSeq" id="WP_237852723.1">
    <property type="nucleotide sequence ID" value="NZ_JAKLWS010000004.1"/>
</dbReference>
<proteinExistence type="inferred from homology"/>
<gene>
    <name evidence="2" type="ORF">L6773_04850</name>
</gene>
<evidence type="ECO:0000256" key="1">
    <source>
        <dbReference type="ARBA" id="ARBA00010169"/>
    </source>
</evidence>
<dbReference type="PANTHER" id="PTHR23419:SF8">
    <property type="entry name" value="FI09726P"/>
    <property type="match status" value="1"/>
</dbReference>
<dbReference type="PANTHER" id="PTHR23419">
    <property type="entry name" value="DIVALENT CATION TOLERANCE CUTA-RELATED"/>
    <property type="match status" value="1"/>
</dbReference>
<reference evidence="2" key="2">
    <citation type="submission" date="2024-05" db="EMBL/GenBank/DDBJ databases">
        <title>Rhodohalobacter halophilus gen. nov., sp. nov., a moderately halophilic member of the family Balneolaceae.</title>
        <authorList>
            <person name="Xia J."/>
        </authorList>
    </citation>
    <scope>NUCLEOTIDE SEQUENCE</scope>
    <source>
        <strain evidence="2">WB101</strain>
    </source>
</reference>